<feature type="region of interest" description="Disordered" evidence="1">
    <location>
        <begin position="492"/>
        <end position="561"/>
    </location>
</feature>
<evidence type="ECO:0000313" key="3">
    <source>
        <dbReference type="Proteomes" id="UP000076154"/>
    </source>
</evidence>
<protein>
    <submittedName>
        <fullName evidence="2">Uncharacterized protein</fullName>
    </submittedName>
</protein>
<dbReference type="EMBL" id="LUEZ02000044">
    <property type="protein sequence ID" value="RDB24436.1"/>
    <property type="molecule type" value="Genomic_DNA"/>
</dbReference>
<gene>
    <name evidence="2" type="ORF">Hypma_008475</name>
</gene>
<dbReference type="Proteomes" id="UP000076154">
    <property type="component" value="Unassembled WGS sequence"/>
</dbReference>
<comment type="caution">
    <text evidence="2">The sequence shown here is derived from an EMBL/GenBank/DDBJ whole genome shotgun (WGS) entry which is preliminary data.</text>
</comment>
<keyword evidence="3" id="KW-1185">Reference proteome</keyword>
<accession>A0A369K0E3</accession>
<feature type="compositionally biased region" description="Basic residues" evidence="1">
    <location>
        <begin position="512"/>
        <end position="533"/>
    </location>
</feature>
<dbReference type="AlphaFoldDB" id="A0A369K0E3"/>
<reference evidence="2" key="1">
    <citation type="submission" date="2018-04" db="EMBL/GenBank/DDBJ databases">
        <title>Whole genome sequencing of Hypsizygus marmoreus.</title>
        <authorList>
            <person name="Choi I.-G."/>
            <person name="Min B."/>
            <person name="Kim J.-G."/>
            <person name="Kim S."/>
            <person name="Oh Y.-L."/>
            <person name="Kong W.-S."/>
            <person name="Park H."/>
            <person name="Jeong J."/>
            <person name="Song E.-S."/>
        </authorList>
    </citation>
    <scope>NUCLEOTIDE SEQUENCE [LARGE SCALE GENOMIC DNA]</scope>
    <source>
        <strain evidence="2">51987-8</strain>
    </source>
</reference>
<dbReference type="OrthoDB" id="3061861at2759"/>
<name>A0A369K0E3_HYPMA</name>
<sequence>MREQPEASAFHHIIQHEKGPGTRRDGLPRQYRVEIHPMAFTYSEKPGFRNLTIDRRLYSGGPSLDPMVPQPSLHNLVRSMGEEWLYLLNKNARGYLICRTRGKLMVLAAGNHALVVNFAVDASIIGMPVSVYDEIISQVIPGPNLSPKRAEIVRSFVIPERFKVEGSSPVTPRTINIFAAFISDDWVWTICDSTRLVRMHIISRDQPWKAEDFELNSPSWPSFFEPFKGGPDWVSERTLAERALDKWRKKTLALYQSWQDDSTHMITNYFHVTSLNQVPPRPKPPKSIADRSILCDIYSNSHRAFSGFGPHTANDFLYQIALFPGTPSYIICLDDRKYTDFKVSLHTYMAQFYAPEFLSRVASVANDNNPFAFQGISNLTYTSSYTLVFRRTSVKVPRDLYNRYASLGLLDPEHIIGQPYLGRIDLCKRTKRKATVYLVHGALKFYTIIRAETPDGWDNGRAEAVEKDMTEDGHPTLGIAQTEERLLNRVDPKNAVSARGRPSMIHTGKPGRPARAKPPRKVVVKANKPRRTVKASSSRLLAGVNIDRESHTDDEESSSDG</sequence>
<proteinExistence type="predicted"/>
<dbReference type="InParanoid" id="A0A369K0E3"/>
<evidence type="ECO:0000256" key="1">
    <source>
        <dbReference type="SAM" id="MobiDB-lite"/>
    </source>
</evidence>
<feature type="compositionally biased region" description="Acidic residues" evidence="1">
    <location>
        <begin position="552"/>
        <end position="561"/>
    </location>
</feature>
<evidence type="ECO:0000313" key="2">
    <source>
        <dbReference type="EMBL" id="RDB24436.1"/>
    </source>
</evidence>
<organism evidence="2 3">
    <name type="scientific">Hypsizygus marmoreus</name>
    <name type="common">White beech mushroom</name>
    <name type="synonym">Agaricus marmoreus</name>
    <dbReference type="NCBI Taxonomy" id="39966"/>
    <lineage>
        <taxon>Eukaryota</taxon>
        <taxon>Fungi</taxon>
        <taxon>Dikarya</taxon>
        <taxon>Basidiomycota</taxon>
        <taxon>Agaricomycotina</taxon>
        <taxon>Agaricomycetes</taxon>
        <taxon>Agaricomycetidae</taxon>
        <taxon>Agaricales</taxon>
        <taxon>Tricholomatineae</taxon>
        <taxon>Lyophyllaceae</taxon>
        <taxon>Hypsizygus</taxon>
    </lineage>
</organism>